<dbReference type="EMBL" id="JAGGKG010000005">
    <property type="protein sequence ID" value="MBP1904890.1"/>
    <property type="molecule type" value="Genomic_DNA"/>
</dbReference>
<protein>
    <recommendedName>
        <fullName evidence="4">SPOR domain-containing protein</fullName>
    </recommendedName>
</protein>
<name>A0ABS4FQP4_9BACL</name>
<reference evidence="2 3" key="1">
    <citation type="submission" date="2021-03" db="EMBL/GenBank/DDBJ databases">
        <title>Genomic Encyclopedia of Type Strains, Phase IV (KMG-IV): sequencing the most valuable type-strain genomes for metagenomic binning, comparative biology and taxonomic classification.</title>
        <authorList>
            <person name="Goeker M."/>
        </authorList>
    </citation>
    <scope>NUCLEOTIDE SEQUENCE [LARGE SCALE GENOMIC DNA]</scope>
    <source>
        <strain evidence="2 3">DSM 14349</strain>
    </source>
</reference>
<evidence type="ECO:0000313" key="2">
    <source>
        <dbReference type="EMBL" id="MBP1904890.1"/>
    </source>
</evidence>
<evidence type="ECO:0008006" key="4">
    <source>
        <dbReference type="Google" id="ProtNLM"/>
    </source>
</evidence>
<evidence type="ECO:0000256" key="1">
    <source>
        <dbReference type="SAM" id="MobiDB-lite"/>
    </source>
</evidence>
<gene>
    <name evidence="2" type="ORF">J2Z32_001514</name>
</gene>
<accession>A0ABS4FQP4</accession>
<organism evidence="2 3">
    <name type="scientific">Paenibacillus turicensis</name>
    <dbReference type="NCBI Taxonomy" id="160487"/>
    <lineage>
        <taxon>Bacteria</taxon>
        <taxon>Bacillati</taxon>
        <taxon>Bacillota</taxon>
        <taxon>Bacilli</taxon>
        <taxon>Bacillales</taxon>
        <taxon>Paenibacillaceae</taxon>
        <taxon>Paenibacillus</taxon>
    </lineage>
</organism>
<dbReference type="RefSeq" id="WP_210088555.1">
    <property type="nucleotide sequence ID" value="NZ_JAGGKG010000005.1"/>
</dbReference>
<comment type="caution">
    <text evidence="2">The sequence shown here is derived from an EMBL/GenBank/DDBJ whole genome shotgun (WGS) entry which is preliminary data.</text>
</comment>
<sequence>MSKHIQAYFSSEDQAEGARSSLIPYGLEQLEVGKLEKGIGRSSNLLVPFAPIQNANSTASGGMIPSSGFAGTTSTQGTVPFVINNDDVNASSNEDTKEGVKDNGLQGDIINDEGDLSSLRYVLSAKAKDEQYDEVISKLRTLGAYVEAL</sequence>
<evidence type="ECO:0000313" key="3">
    <source>
        <dbReference type="Proteomes" id="UP001519272"/>
    </source>
</evidence>
<feature type="region of interest" description="Disordered" evidence="1">
    <location>
        <begin position="85"/>
        <end position="107"/>
    </location>
</feature>
<keyword evidence="3" id="KW-1185">Reference proteome</keyword>
<dbReference type="Proteomes" id="UP001519272">
    <property type="component" value="Unassembled WGS sequence"/>
</dbReference>
<proteinExistence type="predicted"/>